<dbReference type="OrthoDB" id="8250507at2759"/>
<proteinExistence type="predicted"/>
<dbReference type="AlphaFoldDB" id="A0A8J2NGJ0"/>
<gene>
    <name evidence="1" type="ORF">AFUS01_LOCUS1018</name>
</gene>
<protein>
    <submittedName>
        <fullName evidence="1">Uncharacterized protein</fullName>
    </submittedName>
</protein>
<dbReference type="EMBL" id="CAJVCH010005621">
    <property type="protein sequence ID" value="CAG7658581.1"/>
    <property type="molecule type" value="Genomic_DNA"/>
</dbReference>
<comment type="caution">
    <text evidence="1">The sequence shown here is derived from an EMBL/GenBank/DDBJ whole genome shotgun (WGS) entry which is preliminary data.</text>
</comment>
<organism evidence="1 2">
    <name type="scientific">Allacma fusca</name>
    <dbReference type="NCBI Taxonomy" id="39272"/>
    <lineage>
        <taxon>Eukaryota</taxon>
        <taxon>Metazoa</taxon>
        <taxon>Ecdysozoa</taxon>
        <taxon>Arthropoda</taxon>
        <taxon>Hexapoda</taxon>
        <taxon>Collembola</taxon>
        <taxon>Symphypleona</taxon>
        <taxon>Sminthuridae</taxon>
        <taxon>Allacma</taxon>
    </lineage>
</organism>
<sequence length="425" mass="46734">MGDCFPRTTFDSLNSKFPTSDACKLKTGDSEYKDVYKQWPQSSITITSMGDGGAGMAGYLKEALGECVGLGGNRSKYAFSKGPRFGIPPYCDCTPPLERSRFTTTYNNDFVRKSDQRCGPESHPLSGVKERCPTMLPPQYLCPLTTETTYSQAFDVSQPHFESVCSQQEACGGSCAPQCEPDSCSNPVQGITISFKQPPARRQMPPLNKDDLVKPGTDTTDCPRCPRVMPCCPCESSSRLCDACCACEYPCKLHQATTTPTRKYPIILGTPRYVPNPRDPPARPKLLCHGGTCECPLQSSFPTSAAVNQAQQRLLNKLEEERCVFPPECLESTYRASFKSPPSNDTPKYCSPENIAEVHRANHVFACKGVPPPGYPMYCLEGGRPPDPRPMFDHMSTYGADFEWNINPRFKILGGKDGREGEVGG</sequence>
<reference evidence="1" key="1">
    <citation type="submission" date="2021-06" db="EMBL/GenBank/DDBJ databases">
        <authorList>
            <person name="Hodson N. C."/>
            <person name="Mongue J. A."/>
            <person name="Jaron S. K."/>
        </authorList>
    </citation>
    <scope>NUCLEOTIDE SEQUENCE</scope>
</reference>
<accession>A0A8J2NGJ0</accession>
<name>A0A8J2NGJ0_9HEXA</name>
<evidence type="ECO:0000313" key="1">
    <source>
        <dbReference type="EMBL" id="CAG7658581.1"/>
    </source>
</evidence>
<evidence type="ECO:0000313" key="2">
    <source>
        <dbReference type="Proteomes" id="UP000708208"/>
    </source>
</evidence>
<keyword evidence="2" id="KW-1185">Reference proteome</keyword>
<dbReference type="Proteomes" id="UP000708208">
    <property type="component" value="Unassembled WGS sequence"/>
</dbReference>